<dbReference type="VEuPathDB" id="FungiDB:FVEG_16899"/>
<gene>
    <name evidence="1" type="ORF">FVEG_16899</name>
</gene>
<dbReference type="EMBL" id="CM000588">
    <property type="protein sequence ID" value="EWG52004.1"/>
    <property type="molecule type" value="Genomic_DNA"/>
</dbReference>
<dbReference type="RefSeq" id="XP_018758195.1">
    <property type="nucleotide sequence ID" value="XM_018906136.1"/>
</dbReference>
<dbReference type="Proteomes" id="UP000009096">
    <property type="component" value="Chromosome 11"/>
</dbReference>
<name>W7MW24_GIBM7</name>
<keyword evidence="2" id="KW-1185">Reference proteome</keyword>
<evidence type="ECO:0000313" key="2">
    <source>
        <dbReference type="Proteomes" id="UP000009096"/>
    </source>
</evidence>
<reference evidence="1 2" key="1">
    <citation type="journal article" date="2010" name="Nature">
        <title>Comparative genomics reveals mobile pathogenicity chromosomes in Fusarium.</title>
        <authorList>
            <person name="Ma L.J."/>
            <person name="van der Does H.C."/>
            <person name="Borkovich K.A."/>
            <person name="Coleman J.J."/>
            <person name="Daboussi M.J."/>
            <person name="Di Pietro A."/>
            <person name="Dufresne M."/>
            <person name="Freitag M."/>
            <person name="Grabherr M."/>
            <person name="Henrissat B."/>
            <person name="Houterman P.M."/>
            <person name="Kang S."/>
            <person name="Shim W.B."/>
            <person name="Woloshuk C."/>
            <person name="Xie X."/>
            <person name="Xu J.R."/>
            <person name="Antoniw J."/>
            <person name="Baker S.E."/>
            <person name="Bluhm B.H."/>
            <person name="Breakspear A."/>
            <person name="Brown D.W."/>
            <person name="Butchko R.A."/>
            <person name="Chapman S."/>
            <person name="Coulson R."/>
            <person name="Coutinho P.M."/>
            <person name="Danchin E.G."/>
            <person name="Diener A."/>
            <person name="Gale L.R."/>
            <person name="Gardiner D.M."/>
            <person name="Goff S."/>
            <person name="Hammond-Kosack K.E."/>
            <person name="Hilburn K."/>
            <person name="Hua-Van A."/>
            <person name="Jonkers W."/>
            <person name="Kazan K."/>
            <person name="Kodira C.D."/>
            <person name="Koehrsen M."/>
            <person name="Kumar L."/>
            <person name="Lee Y.H."/>
            <person name="Li L."/>
            <person name="Manners J.M."/>
            <person name="Miranda-Saavedra D."/>
            <person name="Mukherjee M."/>
            <person name="Park G."/>
            <person name="Park J."/>
            <person name="Park S.Y."/>
            <person name="Proctor R.H."/>
            <person name="Regev A."/>
            <person name="Ruiz-Roldan M.C."/>
            <person name="Sain D."/>
            <person name="Sakthikumar S."/>
            <person name="Sykes S."/>
            <person name="Schwartz D.C."/>
            <person name="Turgeon B.G."/>
            <person name="Wapinski I."/>
            <person name="Yoder O."/>
            <person name="Young S."/>
            <person name="Zeng Q."/>
            <person name="Zhou S."/>
            <person name="Galagan J."/>
            <person name="Cuomo C.A."/>
            <person name="Kistler H.C."/>
            <person name="Rep M."/>
        </authorList>
    </citation>
    <scope>NUCLEOTIDE SEQUENCE [LARGE SCALE GENOMIC DNA]</scope>
    <source>
        <strain evidence="2">M3125 / FGSC 7600</strain>
    </source>
</reference>
<dbReference type="AlphaFoldDB" id="W7MW24"/>
<dbReference type="KEGG" id="fvr:FVEG_16899"/>
<organism evidence="1 2">
    <name type="scientific">Gibberella moniliformis (strain M3125 / FGSC 7600)</name>
    <name type="common">Maize ear and stalk rot fungus</name>
    <name type="synonym">Fusarium verticillioides</name>
    <dbReference type="NCBI Taxonomy" id="334819"/>
    <lineage>
        <taxon>Eukaryota</taxon>
        <taxon>Fungi</taxon>
        <taxon>Dikarya</taxon>
        <taxon>Ascomycota</taxon>
        <taxon>Pezizomycotina</taxon>
        <taxon>Sordariomycetes</taxon>
        <taxon>Hypocreomycetidae</taxon>
        <taxon>Hypocreales</taxon>
        <taxon>Nectriaceae</taxon>
        <taxon>Fusarium</taxon>
        <taxon>Fusarium fujikuroi species complex</taxon>
    </lineage>
</organism>
<dbReference type="OrthoDB" id="445007at2759"/>
<dbReference type="STRING" id="334819.W7MW24"/>
<dbReference type="EMBL" id="DS022256">
    <property type="protein sequence ID" value="EWG52004.1"/>
    <property type="molecule type" value="Genomic_DNA"/>
</dbReference>
<accession>W7MW24</accession>
<sequence>MTKPATLMALTKDSGLSESEATFTEVSRQKLELTNGRDYYRLDQDEVLSAPIEIARTLPEDILRLAGYYKAVSGVGYVEDHQNPVEFMQKEENGIGKFGPASGKLMV</sequence>
<evidence type="ECO:0000313" key="1">
    <source>
        <dbReference type="EMBL" id="EWG52004.1"/>
    </source>
</evidence>
<protein>
    <submittedName>
        <fullName evidence="1">Uncharacterized protein</fullName>
    </submittedName>
</protein>
<dbReference type="GeneID" id="30073775"/>
<proteinExistence type="predicted"/>